<dbReference type="AlphaFoldDB" id="A0A7Z8D0S9"/>
<dbReference type="InterPro" id="IPR006061">
    <property type="entry name" value="SBP_1_CS"/>
</dbReference>
<evidence type="ECO:0000256" key="4">
    <source>
        <dbReference type="ARBA" id="ARBA00022729"/>
    </source>
</evidence>
<gene>
    <name evidence="7" type="ORF">CKN69_02050</name>
</gene>
<evidence type="ECO:0000256" key="5">
    <source>
        <dbReference type="ARBA" id="ARBA00030303"/>
    </source>
</evidence>
<protein>
    <recommendedName>
        <fullName evidence="5 6">Maltodextrin-binding protein</fullName>
    </recommendedName>
</protein>
<proteinExistence type="inferred from homology"/>
<feature type="chain" id="PRO_5039743876" description="Maltodextrin-binding protein" evidence="6">
    <location>
        <begin position="24"/>
        <end position="421"/>
    </location>
</feature>
<evidence type="ECO:0000313" key="8">
    <source>
        <dbReference type="Proteomes" id="UP000297938"/>
    </source>
</evidence>
<evidence type="ECO:0000256" key="3">
    <source>
        <dbReference type="ARBA" id="ARBA00022597"/>
    </source>
</evidence>
<accession>A0A7Z8D0S9</accession>
<evidence type="ECO:0000256" key="1">
    <source>
        <dbReference type="ARBA" id="ARBA00008520"/>
    </source>
</evidence>
<keyword evidence="6" id="KW-0449">Lipoprotein</keyword>
<sequence length="421" mass="46106">MNKKSFKKMALGLLSASVILTLAACGNGSSSKKDATADDKTLTVSVAKGYVDYVKDIKGDFEKENDIKIKVVEKDMFAQLEALSLDGPAGKAPDVMMSAYDRIGPLGQQGHIAEVKLGNEEQYDKTDKAQVTVDGKIFGEPAVIETLVFYYNKDLITEAPKTFKDVEELAKDPRFDFKGEAGKNTAFLAKWTDFYFSYGLLAGYGGYVFGDEGTNPKDIGLNNKGAVEGITYATKWFKDVWPKGMQDVKSADNFIAEQFTTGKTAAILGGPWAAQSYKEAKINYGVATIPTLDNGENYKPFAGGKGWVISNYSKHKEVSQKWLDYVTNKDNQTKFYEATNEVPANQAAREIAKGKNDELTNAVIAQYANAEPMPNIPEMGEIWTGAENLMFEAAAGNKTPQESADASVKIIKEAIDQKYTK</sequence>
<dbReference type="Pfam" id="PF13416">
    <property type="entry name" value="SBP_bac_8"/>
    <property type="match status" value="1"/>
</dbReference>
<dbReference type="EMBL" id="NRPP01000004">
    <property type="protein sequence ID" value="TFJ29175.1"/>
    <property type="molecule type" value="Genomic_DNA"/>
</dbReference>
<dbReference type="GO" id="GO:0055052">
    <property type="term" value="C:ATP-binding cassette (ABC) transporter complex, substrate-binding subunit-containing"/>
    <property type="evidence" value="ECO:0007669"/>
    <property type="project" value="TreeGrafter"/>
</dbReference>
<keyword evidence="2 6" id="KW-0813">Transport</keyword>
<keyword evidence="6" id="KW-0472">Membrane</keyword>
<organism evidence="7 8">
    <name type="scientific">Carnobacterium divergens</name>
    <name type="common">Lactobacillus divergens</name>
    <dbReference type="NCBI Taxonomy" id="2748"/>
    <lineage>
        <taxon>Bacteria</taxon>
        <taxon>Bacillati</taxon>
        <taxon>Bacillota</taxon>
        <taxon>Bacilli</taxon>
        <taxon>Lactobacillales</taxon>
        <taxon>Carnobacteriaceae</taxon>
        <taxon>Carnobacterium</taxon>
    </lineage>
</organism>
<comment type="similarity">
    <text evidence="1 6">Belongs to the bacterial solute-binding protein 1 family.</text>
</comment>
<dbReference type="InterPro" id="IPR006060">
    <property type="entry name" value="Maltose/Cyclodextrin-bd"/>
</dbReference>
<comment type="caution">
    <text evidence="7">The sequence shown here is derived from an EMBL/GenBank/DDBJ whole genome shotgun (WGS) entry which is preliminary data.</text>
</comment>
<keyword evidence="3 6" id="KW-0762">Sugar transport</keyword>
<evidence type="ECO:0000313" key="7">
    <source>
        <dbReference type="EMBL" id="TFJ29175.1"/>
    </source>
</evidence>
<keyword evidence="6" id="KW-1003">Cell membrane</keyword>
<dbReference type="PROSITE" id="PS51257">
    <property type="entry name" value="PROKAR_LIPOPROTEIN"/>
    <property type="match status" value="1"/>
</dbReference>
<reference evidence="7 8" key="1">
    <citation type="journal article" date="2018" name="Int. J. Food Microbiol.">
        <title>Growth of Carnobacterium spp. isolated from chilled vacuum-packaged meat under relevant acidic conditions.</title>
        <authorList>
            <person name="Zhang P."/>
            <person name="Badoni M."/>
            <person name="Ganzle M."/>
            <person name="Yang X."/>
        </authorList>
    </citation>
    <scope>NUCLEOTIDE SEQUENCE [LARGE SCALE GENOMIC DNA]</scope>
    <source>
        <strain evidence="7 8">B2</strain>
    </source>
</reference>
<dbReference type="GO" id="GO:0015768">
    <property type="term" value="P:maltose transport"/>
    <property type="evidence" value="ECO:0007669"/>
    <property type="project" value="TreeGrafter"/>
</dbReference>
<dbReference type="GO" id="GO:0042956">
    <property type="term" value="P:maltodextrin transmembrane transport"/>
    <property type="evidence" value="ECO:0007669"/>
    <property type="project" value="TreeGrafter"/>
</dbReference>
<name>A0A7Z8D0S9_CARDV</name>
<evidence type="ECO:0000256" key="6">
    <source>
        <dbReference type="RuleBase" id="RU365005"/>
    </source>
</evidence>
<dbReference type="Gene3D" id="3.40.190.10">
    <property type="entry name" value="Periplasmic binding protein-like II"/>
    <property type="match status" value="2"/>
</dbReference>
<feature type="signal peptide" evidence="6">
    <location>
        <begin position="1"/>
        <end position="23"/>
    </location>
</feature>
<evidence type="ECO:0000256" key="2">
    <source>
        <dbReference type="ARBA" id="ARBA00022448"/>
    </source>
</evidence>
<dbReference type="PANTHER" id="PTHR30061">
    <property type="entry name" value="MALTOSE-BINDING PERIPLASMIC PROTEIN"/>
    <property type="match status" value="1"/>
</dbReference>
<dbReference type="PRINTS" id="PR00181">
    <property type="entry name" value="MALTOSEBP"/>
</dbReference>
<dbReference type="GO" id="GO:0015144">
    <property type="term" value="F:carbohydrate transmembrane transporter activity"/>
    <property type="evidence" value="ECO:0007669"/>
    <property type="project" value="InterPro"/>
</dbReference>
<comment type="subcellular location">
    <subcellularLocation>
        <location evidence="6">Cell membrane</location>
        <topology evidence="6">Lipid-anchor</topology>
    </subcellularLocation>
</comment>
<dbReference type="GO" id="GO:1901982">
    <property type="term" value="F:maltose binding"/>
    <property type="evidence" value="ECO:0007669"/>
    <property type="project" value="TreeGrafter"/>
</dbReference>
<dbReference type="SUPFAM" id="SSF53850">
    <property type="entry name" value="Periplasmic binding protein-like II"/>
    <property type="match status" value="1"/>
</dbReference>
<dbReference type="RefSeq" id="WP_074402059.1">
    <property type="nucleotide sequence ID" value="NZ_FLLU01000016.1"/>
</dbReference>
<keyword evidence="4 6" id="KW-0732">Signal</keyword>
<dbReference type="InterPro" id="IPR006059">
    <property type="entry name" value="SBP"/>
</dbReference>
<dbReference type="PANTHER" id="PTHR30061:SF50">
    <property type="entry name" value="MALTOSE_MALTODEXTRIN-BINDING PERIPLASMIC PROTEIN"/>
    <property type="match status" value="1"/>
</dbReference>
<dbReference type="Proteomes" id="UP000297938">
    <property type="component" value="Unassembled WGS sequence"/>
</dbReference>
<dbReference type="PROSITE" id="PS01037">
    <property type="entry name" value="SBP_BACTERIAL_1"/>
    <property type="match status" value="1"/>
</dbReference>